<dbReference type="AlphaFoldDB" id="A0A9C7PPW0"/>
<proteinExistence type="predicted"/>
<evidence type="ECO:0000313" key="2">
    <source>
        <dbReference type="Proteomes" id="UP001061958"/>
    </source>
</evidence>
<comment type="caution">
    <text evidence="1">The sequence shown here is derived from an EMBL/GenBank/DDBJ whole genome shotgun (WGS) entry which is preliminary data.</text>
</comment>
<keyword evidence="2" id="KW-1185">Reference proteome</keyword>
<accession>A0A9C7PPW0</accession>
<dbReference type="Proteomes" id="UP001061958">
    <property type="component" value="Unassembled WGS sequence"/>
</dbReference>
<dbReference type="OrthoDB" id="5034579at2759"/>
<gene>
    <name evidence="1" type="ORF">GpartN1_g299.t1</name>
</gene>
<organism evidence="1 2">
    <name type="scientific">Galdieria partita</name>
    <dbReference type="NCBI Taxonomy" id="83374"/>
    <lineage>
        <taxon>Eukaryota</taxon>
        <taxon>Rhodophyta</taxon>
        <taxon>Bangiophyceae</taxon>
        <taxon>Galdieriales</taxon>
        <taxon>Galdieriaceae</taxon>
        <taxon>Galdieria</taxon>
    </lineage>
</organism>
<reference evidence="1" key="2">
    <citation type="submission" date="2022-01" db="EMBL/GenBank/DDBJ databases">
        <authorList>
            <person name="Hirooka S."/>
            <person name="Miyagishima S.Y."/>
        </authorList>
    </citation>
    <scope>NUCLEOTIDE SEQUENCE</scope>
    <source>
        <strain evidence="1">NBRC 102759</strain>
    </source>
</reference>
<name>A0A9C7PPW0_9RHOD</name>
<dbReference type="EMBL" id="BQMJ01000002">
    <property type="protein sequence ID" value="GJQ08508.1"/>
    <property type="molecule type" value="Genomic_DNA"/>
</dbReference>
<sequence>MRVTPVAVEQIRTSKVPMDLSQHLKCLLHSSLWQLGPSSDTRFTNIHKNDVQGEGGNITFYLCTPKVLSNKDKCFAVLDSVRITFQEKWRLYHCDFQLEISVSDIHSCDRDSCQSTHCDYDSFQCNRPCLVLKVPVVNFMPHPNHIDRDKLSQLQALLLEMESYLVASFTSQLLVEGGDDRLFLNNSGVNKYYCPPYPVDPDTTLLRSSCTCSPPTKEGFERACAVVKQLWKQPELYFSMHMEGVRKRILKALKLNDIQTFCILHPSGSDAELLPLLVAMGRMERLDAHLIVNVVSAAGEVGSGTAPAAAGKHFSSVSPTGYKVKEDSTISSFPSSTHVVQLSPRGKDGKPVDFDNLAREQMRQIRENYKDAIVVFHAVDGSKTGLKLPSHEVIEELQDIWGQHLVLVLDACQGRSDLEEYRWFLSKGALILLTGSKFFCGPGFCGSVLFSSSIMQELENLSSIPDGISFYITKNEVAESMPCLRSKLPRHPCNIGLLLRWECALTEMERFTDIIACNSIIDQWSYGVRSIIENHFSLIRVLVDEELTDVGVNSIINLIVHKQNGEVMNLNELRVLHKLLSSVVDSVPCSTQEGRIASLICLIGQPVKLGDKSVIRLALGASQIRAVYDAKCSVEDLLCEDWKILCKLQFLIAHLDEMV</sequence>
<protein>
    <submittedName>
        <fullName evidence="1">Uncharacterized protein</fullName>
    </submittedName>
</protein>
<evidence type="ECO:0000313" key="1">
    <source>
        <dbReference type="EMBL" id="GJQ08508.1"/>
    </source>
</evidence>
<dbReference type="InterPro" id="IPR015424">
    <property type="entry name" value="PyrdxlP-dep_Trfase"/>
</dbReference>
<dbReference type="SUPFAM" id="SSF53383">
    <property type="entry name" value="PLP-dependent transferases"/>
    <property type="match status" value="1"/>
</dbReference>
<reference evidence="1" key="1">
    <citation type="journal article" date="2022" name="Proc. Natl. Acad. Sci. U.S.A.">
        <title>Life cycle and functional genomics of the unicellular red alga Galdieria for elucidating algal and plant evolution and industrial use.</title>
        <authorList>
            <person name="Hirooka S."/>
            <person name="Itabashi T."/>
            <person name="Ichinose T.M."/>
            <person name="Onuma R."/>
            <person name="Fujiwara T."/>
            <person name="Yamashita S."/>
            <person name="Jong L.W."/>
            <person name="Tomita R."/>
            <person name="Iwane A.H."/>
            <person name="Miyagishima S.Y."/>
        </authorList>
    </citation>
    <scope>NUCLEOTIDE SEQUENCE</scope>
    <source>
        <strain evidence="1">NBRC 102759</strain>
    </source>
</reference>